<keyword evidence="3" id="KW-1185">Reference proteome</keyword>
<feature type="transmembrane region" description="Helical" evidence="1">
    <location>
        <begin position="6"/>
        <end position="26"/>
    </location>
</feature>
<keyword evidence="1" id="KW-0812">Transmembrane</keyword>
<organism evidence="2 3">
    <name type="scientific">Dactylonectria macrodidyma</name>
    <dbReference type="NCBI Taxonomy" id="307937"/>
    <lineage>
        <taxon>Eukaryota</taxon>
        <taxon>Fungi</taxon>
        <taxon>Dikarya</taxon>
        <taxon>Ascomycota</taxon>
        <taxon>Pezizomycotina</taxon>
        <taxon>Sordariomycetes</taxon>
        <taxon>Hypocreomycetidae</taxon>
        <taxon>Hypocreales</taxon>
        <taxon>Nectriaceae</taxon>
        <taxon>Dactylonectria</taxon>
    </lineage>
</organism>
<dbReference type="AlphaFoldDB" id="A0A9P9ISV8"/>
<gene>
    <name evidence="2" type="ORF">EDB81DRAFT_859781</name>
</gene>
<reference evidence="2" key="1">
    <citation type="journal article" date="2021" name="Nat. Commun.">
        <title>Genetic determinants of endophytism in the Arabidopsis root mycobiome.</title>
        <authorList>
            <person name="Mesny F."/>
            <person name="Miyauchi S."/>
            <person name="Thiergart T."/>
            <person name="Pickel B."/>
            <person name="Atanasova L."/>
            <person name="Karlsson M."/>
            <person name="Huettel B."/>
            <person name="Barry K.W."/>
            <person name="Haridas S."/>
            <person name="Chen C."/>
            <person name="Bauer D."/>
            <person name="Andreopoulos W."/>
            <person name="Pangilinan J."/>
            <person name="LaButti K."/>
            <person name="Riley R."/>
            <person name="Lipzen A."/>
            <person name="Clum A."/>
            <person name="Drula E."/>
            <person name="Henrissat B."/>
            <person name="Kohler A."/>
            <person name="Grigoriev I.V."/>
            <person name="Martin F.M."/>
            <person name="Hacquard S."/>
        </authorList>
    </citation>
    <scope>NUCLEOTIDE SEQUENCE</scope>
    <source>
        <strain evidence="2">MPI-CAGE-AT-0147</strain>
    </source>
</reference>
<protein>
    <submittedName>
        <fullName evidence="2">Uncharacterized protein</fullName>
    </submittedName>
</protein>
<comment type="caution">
    <text evidence="2">The sequence shown here is derived from an EMBL/GenBank/DDBJ whole genome shotgun (WGS) entry which is preliminary data.</text>
</comment>
<name>A0A9P9ISV8_9HYPO</name>
<accession>A0A9P9ISV8</accession>
<keyword evidence="1" id="KW-0472">Membrane</keyword>
<evidence type="ECO:0000313" key="3">
    <source>
        <dbReference type="Proteomes" id="UP000738349"/>
    </source>
</evidence>
<keyword evidence="1" id="KW-1133">Transmembrane helix</keyword>
<dbReference type="Proteomes" id="UP000738349">
    <property type="component" value="Unassembled WGS sequence"/>
</dbReference>
<proteinExistence type="predicted"/>
<dbReference type="EMBL" id="JAGMUV010000017">
    <property type="protein sequence ID" value="KAH7131191.1"/>
    <property type="molecule type" value="Genomic_DNA"/>
</dbReference>
<sequence>MPWITIIVVCSCSIAVGLIILGYFIWRRRLFAGRNLTDEEQGDTSSEMGILPAANNLSGENSDAANTEPAIPLHVGLTINKDESPFIMTIVGCPVEVKGWLETNKANPNPHLLFNHVNQANQVNESDIDGYIVLPSADVKEVEALKASPKLKLVLWGVSEGWTGHFTDDWENNREKGFERMRRRRENNRANLNGFRP</sequence>
<evidence type="ECO:0000313" key="2">
    <source>
        <dbReference type="EMBL" id="KAH7131191.1"/>
    </source>
</evidence>
<evidence type="ECO:0000256" key="1">
    <source>
        <dbReference type="SAM" id="Phobius"/>
    </source>
</evidence>